<name>A0A848KXV0_9ACTN</name>
<evidence type="ECO:0000259" key="3">
    <source>
        <dbReference type="PROSITE" id="PS50977"/>
    </source>
</evidence>
<dbReference type="PROSITE" id="PS50977">
    <property type="entry name" value="HTH_TETR_2"/>
    <property type="match status" value="1"/>
</dbReference>
<dbReference type="Gene3D" id="1.10.357.10">
    <property type="entry name" value="Tetracycline Repressor, domain 2"/>
    <property type="match status" value="1"/>
</dbReference>
<dbReference type="GO" id="GO:0003700">
    <property type="term" value="F:DNA-binding transcription factor activity"/>
    <property type="evidence" value="ECO:0007669"/>
    <property type="project" value="TreeGrafter"/>
</dbReference>
<evidence type="ECO:0000313" key="4">
    <source>
        <dbReference type="EMBL" id="NMO03574.1"/>
    </source>
</evidence>
<dbReference type="PRINTS" id="PR00455">
    <property type="entry name" value="HTHTETR"/>
</dbReference>
<dbReference type="Proteomes" id="UP000550729">
    <property type="component" value="Unassembled WGS sequence"/>
</dbReference>
<feature type="DNA-binding region" description="H-T-H motif" evidence="2">
    <location>
        <begin position="36"/>
        <end position="55"/>
    </location>
</feature>
<dbReference type="AlphaFoldDB" id="A0A848KXV0"/>
<evidence type="ECO:0000256" key="2">
    <source>
        <dbReference type="PROSITE-ProRule" id="PRU00335"/>
    </source>
</evidence>
<dbReference type="PANTHER" id="PTHR30055:SF226">
    <property type="entry name" value="HTH-TYPE TRANSCRIPTIONAL REGULATOR PKSA"/>
    <property type="match status" value="1"/>
</dbReference>
<reference evidence="4 5" key="1">
    <citation type="submission" date="2020-04" db="EMBL/GenBank/DDBJ databases">
        <title>Gordonia sp. nov. TBRC 11910.</title>
        <authorList>
            <person name="Suriyachadkun C."/>
        </authorList>
    </citation>
    <scope>NUCLEOTIDE SEQUENCE [LARGE SCALE GENOMIC DNA]</scope>
    <source>
        <strain evidence="4 5">TBRC 11910</strain>
    </source>
</reference>
<keyword evidence="5" id="KW-1185">Reference proteome</keyword>
<dbReference type="InterPro" id="IPR001647">
    <property type="entry name" value="HTH_TetR"/>
</dbReference>
<keyword evidence="1 2" id="KW-0238">DNA-binding</keyword>
<gene>
    <name evidence="4" type="ORF">HH308_20365</name>
</gene>
<sequence>MTSAGRTSNRRGLQSREELLDVASRVMAERGYAATSLAVVGREAGFPKSAVTYHFHSKGGLLSEVMARGAYRFFAAMKHAHREGPPSGTPAQRIDWFLQRTGEVFTANPEFLRLHLLLLMSSEAHDAEVDAQIKTVRDDGRAYMNEMITIAFTPSAGASRAREIADALEYFAIACFDGSFVAVQADSSRPISELMTHASTAIGALGEAMAH</sequence>
<dbReference type="RefSeq" id="WP_170196079.1">
    <property type="nucleotide sequence ID" value="NZ_JABBNB010000024.1"/>
</dbReference>
<dbReference type="InterPro" id="IPR050109">
    <property type="entry name" value="HTH-type_TetR-like_transc_reg"/>
</dbReference>
<evidence type="ECO:0000256" key="1">
    <source>
        <dbReference type="ARBA" id="ARBA00023125"/>
    </source>
</evidence>
<dbReference type="Pfam" id="PF00440">
    <property type="entry name" value="TetR_N"/>
    <property type="match status" value="1"/>
</dbReference>
<evidence type="ECO:0000313" key="5">
    <source>
        <dbReference type="Proteomes" id="UP000550729"/>
    </source>
</evidence>
<organism evidence="4 5">
    <name type="scientific">Gordonia asplenii</name>
    <dbReference type="NCBI Taxonomy" id="2725283"/>
    <lineage>
        <taxon>Bacteria</taxon>
        <taxon>Bacillati</taxon>
        <taxon>Actinomycetota</taxon>
        <taxon>Actinomycetes</taxon>
        <taxon>Mycobacteriales</taxon>
        <taxon>Gordoniaceae</taxon>
        <taxon>Gordonia</taxon>
    </lineage>
</organism>
<dbReference type="PANTHER" id="PTHR30055">
    <property type="entry name" value="HTH-TYPE TRANSCRIPTIONAL REGULATOR RUTR"/>
    <property type="match status" value="1"/>
</dbReference>
<dbReference type="GO" id="GO:0000976">
    <property type="term" value="F:transcription cis-regulatory region binding"/>
    <property type="evidence" value="ECO:0007669"/>
    <property type="project" value="TreeGrafter"/>
</dbReference>
<dbReference type="SUPFAM" id="SSF46689">
    <property type="entry name" value="Homeodomain-like"/>
    <property type="match status" value="1"/>
</dbReference>
<dbReference type="EMBL" id="JABBNB010000024">
    <property type="protein sequence ID" value="NMO03574.1"/>
    <property type="molecule type" value="Genomic_DNA"/>
</dbReference>
<dbReference type="InterPro" id="IPR009057">
    <property type="entry name" value="Homeodomain-like_sf"/>
</dbReference>
<accession>A0A848KXV0</accession>
<protein>
    <submittedName>
        <fullName evidence="4">TetR/AcrR family transcriptional regulator</fullName>
    </submittedName>
</protein>
<comment type="caution">
    <text evidence="4">The sequence shown here is derived from an EMBL/GenBank/DDBJ whole genome shotgun (WGS) entry which is preliminary data.</text>
</comment>
<proteinExistence type="predicted"/>
<feature type="domain" description="HTH tetR-type" evidence="3">
    <location>
        <begin position="13"/>
        <end position="73"/>
    </location>
</feature>